<dbReference type="EMBL" id="JBBHLL010000123">
    <property type="protein sequence ID" value="KAK7814476.1"/>
    <property type="molecule type" value="Genomic_DNA"/>
</dbReference>
<feature type="non-terminal residue" evidence="2">
    <location>
        <position position="1"/>
    </location>
</feature>
<proteinExistence type="predicted"/>
<dbReference type="PANTHER" id="PTHR45168:SF4">
    <property type="entry name" value="SIMILAR TO DNAJ HOMOLOG SUBFAMILY B MEMBER 6 (HEAT SHOCK PROTEIN J2) (HSJ-2) (MRJ) (MDJ4)"/>
    <property type="match status" value="1"/>
</dbReference>
<feature type="non-terminal residue" evidence="2">
    <location>
        <position position="172"/>
    </location>
</feature>
<evidence type="ECO:0000313" key="3">
    <source>
        <dbReference type="Proteomes" id="UP001488838"/>
    </source>
</evidence>
<evidence type="ECO:0000256" key="1">
    <source>
        <dbReference type="ARBA" id="ARBA00023186"/>
    </source>
</evidence>
<comment type="caution">
    <text evidence="2">The sequence shown here is derived from an EMBL/GenBank/DDBJ whole genome shotgun (WGS) entry which is preliminary data.</text>
</comment>
<sequence length="172" mass="17965">AILPGTRDLGQQLSAGPRGYSTLSAAERHSCRLKTAAVAAAPGDGPEAVAAACKNPDDVFREFFGGRDPFSFDFFEDPFDNFLGAEGLPEEIEAEVQARGFAFSGFPSFGGGFPASDTGFSSFRPLGHGGLTSFSSASFGGSGMGNFKSISTSTKTVVNGKKKMTTKRIVEN</sequence>
<keyword evidence="3" id="KW-1185">Reference proteome</keyword>
<reference evidence="2 3" key="1">
    <citation type="journal article" date="2023" name="bioRxiv">
        <title>Conserved and derived expression patterns and positive selection on dental genes reveal complex evolutionary context of ever-growing rodent molars.</title>
        <authorList>
            <person name="Calamari Z.T."/>
            <person name="Song A."/>
            <person name="Cohen E."/>
            <person name="Akter M."/>
            <person name="Roy R.D."/>
            <person name="Hallikas O."/>
            <person name="Christensen M.M."/>
            <person name="Li P."/>
            <person name="Marangoni P."/>
            <person name="Jernvall J."/>
            <person name="Klein O.D."/>
        </authorList>
    </citation>
    <scope>NUCLEOTIDE SEQUENCE [LARGE SCALE GENOMIC DNA]</scope>
    <source>
        <strain evidence="2">V071</strain>
    </source>
</reference>
<dbReference type="InterPro" id="IPR043183">
    <property type="entry name" value="DNJB2/6-like"/>
</dbReference>
<accession>A0AAW0IJW2</accession>
<dbReference type="AlphaFoldDB" id="A0AAW0IJW2"/>
<gene>
    <name evidence="2" type="ORF">U0070_008844</name>
</gene>
<protein>
    <submittedName>
        <fullName evidence="2">Uncharacterized protein</fullName>
    </submittedName>
</protein>
<keyword evidence="1" id="KW-0143">Chaperone</keyword>
<name>A0AAW0IJW2_MYOGA</name>
<dbReference type="PANTHER" id="PTHR45168">
    <property type="entry name" value="DNAJ HOMOLOG SUBFAMILY B MEMBER 2"/>
    <property type="match status" value="1"/>
</dbReference>
<dbReference type="GO" id="GO:0051082">
    <property type="term" value="F:unfolded protein binding"/>
    <property type="evidence" value="ECO:0007669"/>
    <property type="project" value="InterPro"/>
</dbReference>
<evidence type="ECO:0000313" key="2">
    <source>
        <dbReference type="EMBL" id="KAK7814476.1"/>
    </source>
</evidence>
<organism evidence="2 3">
    <name type="scientific">Myodes glareolus</name>
    <name type="common">Bank vole</name>
    <name type="synonym">Clethrionomys glareolus</name>
    <dbReference type="NCBI Taxonomy" id="447135"/>
    <lineage>
        <taxon>Eukaryota</taxon>
        <taxon>Metazoa</taxon>
        <taxon>Chordata</taxon>
        <taxon>Craniata</taxon>
        <taxon>Vertebrata</taxon>
        <taxon>Euteleostomi</taxon>
        <taxon>Mammalia</taxon>
        <taxon>Eutheria</taxon>
        <taxon>Euarchontoglires</taxon>
        <taxon>Glires</taxon>
        <taxon>Rodentia</taxon>
        <taxon>Myomorpha</taxon>
        <taxon>Muroidea</taxon>
        <taxon>Cricetidae</taxon>
        <taxon>Arvicolinae</taxon>
        <taxon>Myodes</taxon>
    </lineage>
</organism>
<dbReference type="GO" id="GO:0030544">
    <property type="term" value="F:Hsp70 protein binding"/>
    <property type="evidence" value="ECO:0007669"/>
    <property type="project" value="InterPro"/>
</dbReference>
<dbReference type="Proteomes" id="UP001488838">
    <property type="component" value="Unassembled WGS sequence"/>
</dbReference>